<evidence type="ECO:0000256" key="1">
    <source>
        <dbReference type="SAM" id="SignalP"/>
    </source>
</evidence>
<dbReference type="AlphaFoldDB" id="A0A6J2TZV6"/>
<name>A0A6J2TZV6_DROLE</name>
<proteinExistence type="predicted"/>
<evidence type="ECO:0000313" key="3">
    <source>
        <dbReference type="RefSeq" id="XP_030381634.1"/>
    </source>
</evidence>
<dbReference type="GeneID" id="115629326"/>
<dbReference type="OrthoDB" id="7820877at2759"/>
<keyword evidence="2" id="KW-1185">Reference proteome</keyword>
<keyword evidence="1" id="KW-0732">Signal</keyword>
<sequence>MANNLIAFALIVLVCLAASSLAAPSPDDLAKYGELERTLKELSTSILAMTGAGAAEVSSSDVLGGDNDNAGALSDMNEF</sequence>
<evidence type="ECO:0000313" key="2">
    <source>
        <dbReference type="Proteomes" id="UP000504634"/>
    </source>
</evidence>
<feature type="signal peptide" evidence="1">
    <location>
        <begin position="1"/>
        <end position="22"/>
    </location>
</feature>
<accession>A0A6J2TZV6</accession>
<gene>
    <name evidence="3" type="primary">LOC115629326</name>
</gene>
<dbReference type="RefSeq" id="XP_030381634.1">
    <property type="nucleotide sequence ID" value="XM_030525774.1"/>
</dbReference>
<reference evidence="3" key="1">
    <citation type="submission" date="2025-08" db="UniProtKB">
        <authorList>
            <consortium name="RefSeq"/>
        </authorList>
    </citation>
    <scope>IDENTIFICATION</scope>
    <source>
        <strain evidence="3">11010-0011.00</strain>
        <tissue evidence="3">Whole body</tissue>
    </source>
</reference>
<protein>
    <submittedName>
        <fullName evidence="3">Uncharacterized protein LOC115629326</fullName>
    </submittedName>
</protein>
<dbReference type="Proteomes" id="UP000504634">
    <property type="component" value="Unplaced"/>
</dbReference>
<organism evidence="2 3">
    <name type="scientific">Drosophila lebanonensis</name>
    <name type="common">Fruit fly</name>
    <name type="synonym">Scaptodrosophila lebanonensis</name>
    <dbReference type="NCBI Taxonomy" id="7225"/>
    <lineage>
        <taxon>Eukaryota</taxon>
        <taxon>Metazoa</taxon>
        <taxon>Ecdysozoa</taxon>
        <taxon>Arthropoda</taxon>
        <taxon>Hexapoda</taxon>
        <taxon>Insecta</taxon>
        <taxon>Pterygota</taxon>
        <taxon>Neoptera</taxon>
        <taxon>Endopterygota</taxon>
        <taxon>Diptera</taxon>
        <taxon>Brachycera</taxon>
        <taxon>Muscomorpha</taxon>
        <taxon>Ephydroidea</taxon>
        <taxon>Drosophilidae</taxon>
        <taxon>Scaptodrosophila</taxon>
    </lineage>
</organism>
<feature type="chain" id="PRO_5026982063" evidence="1">
    <location>
        <begin position="23"/>
        <end position="79"/>
    </location>
</feature>